<sequence length="273" mass="30551">MVALDQDSAITHQRGLVKMLLATPKSVRNDIGPLIAIVKIAMLSFACIYGMQPTWDCLDSESVRPNSLLRNVVSRAALGTGRSVFQKQTMDGILDVYEEVSRLDQCVHADHTRNTHEEFERAHPLATSNLTIPLTELHNPLTSLERLNACCQLACRIFWNALRRRRGPRQSPGEQNLSPTGQDRLIRELLHCLLQVEPLYWIRNAPEAFTWAAFTGAAASSQPDLRATFINHAATVITAIDGEDLTLIRQGWRYFGLMKGLGENEGIDIDLDH</sequence>
<dbReference type="PANTHER" id="PTHR37540">
    <property type="entry name" value="TRANSCRIPTION FACTOR (ACR-2), PUTATIVE-RELATED-RELATED"/>
    <property type="match status" value="1"/>
</dbReference>
<dbReference type="PANTHER" id="PTHR37540:SF5">
    <property type="entry name" value="TRANSCRIPTION FACTOR DOMAIN-CONTAINING PROTEIN"/>
    <property type="match status" value="1"/>
</dbReference>
<dbReference type="AlphaFoldDB" id="A0A9W5YYU7"/>
<accession>A0A9W5YYU7</accession>
<comment type="caution">
    <text evidence="1">The sequence shown here is derived from an EMBL/GenBank/DDBJ whole genome shotgun (WGS) entry which is preliminary data.</text>
</comment>
<protein>
    <submittedName>
        <fullName evidence="1">Uncharacterized protein</fullName>
    </submittedName>
</protein>
<name>A0A9W5YYU7_9EURO</name>
<dbReference type="EMBL" id="BROQ01000140">
    <property type="protein sequence ID" value="GKZ26279.1"/>
    <property type="molecule type" value="Genomic_DNA"/>
</dbReference>
<proteinExistence type="predicted"/>
<evidence type="ECO:0000313" key="2">
    <source>
        <dbReference type="Proteomes" id="UP001143548"/>
    </source>
</evidence>
<organism evidence="1 2">
    <name type="scientific">Aspergillus brasiliensis</name>
    <dbReference type="NCBI Taxonomy" id="319629"/>
    <lineage>
        <taxon>Eukaryota</taxon>
        <taxon>Fungi</taxon>
        <taxon>Dikarya</taxon>
        <taxon>Ascomycota</taxon>
        <taxon>Pezizomycotina</taxon>
        <taxon>Eurotiomycetes</taxon>
        <taxon>Eurotiomycetidae</taxon>
        <taxon>Eurotiales</taxon>
        <taxon>Aspergillaceae</taxon>
        <taxon>Aspergillus</taxon>
        <taxon>Aspergillus subgen. Circumdati</taxon>
    </lineage>
</organism>
<gene>
    <name evidence="1" type="ORF">AbraCBS73388_002363</name>
</gene>
<dbReference type="Proteomes" id="UP001143548">
    <property type="component" value="Unassembled WGS sequence"/>
</dbReference>
<reference evidence="1" key="1">
    <citation type="submission" date="2022-07" db="EMBL/GenBank/DDBJ databases">
        <title>Taxonomy of Aspergillus series Nigri: significant species reduction supported by multi-species coalescent approaches.</title>
        <authorList>
            <person name="Bian C."/>
            <person name="Kusuya Y."/>
            <person name="Sklenar F."/>
            <person name="D'hooge E."/>
            <person name="Yaguchi T."/>
            <person name="Takahashi H."/>
            <person name="Hubka V."/>
        </authorList>
    </citation>
    <scope>NUCLEOTIDE SEQUENCE</scope>
    <source>
        <strain evidence="1">CBS 733.88</strain>
    </source>
</reference>
<evidence type="ECO:0000313" key="1">
    <source>
        <dbReference type="EMBL" id="GKZ26279.1"/>
    </source>
</evidence>